<protein>
    <submittedName>
        <fullName evidence="1">Uncharacterized protein</fullName>
    </submittedName>
</protein>
<comment type="caution">
    <text evidence="1">The sequence shown here is derived from an EMBL/GenBank/DDBJ whole genome shotgun (WGS) entry which is preliminary data.</text>
</comment>
<reference evidence="1" key="1">
    <citation type="submission" date="2016-10" db="EMBL/GenBank/DDBJ databases">
        <title>Sequence of Gallionella enrichment culture.</title>
        <authorList>
            <person name="Poehlein A."/>
            <person name="Muehling M."/>
            <person name="Daniel R."/>
        </authorList>
    </citation>
    <scope>NUCLEOTIDE SEQUENCE</scope>
</reference>
<accession>A0A1J5QVT5</accession>
<dbReference type="EMBL" id="MLJW01001124">
    <property type="protein sequence ID" value="OIQ80005.1"/>
    <property type="molecule type" value="Genomic_DNA"/>
</dbReference>
<organism evidence="1">
    <name type="scientific">mine drainage metagenome</name>
    <dbReference type="NCBI Taxonomy" id="410659"/>
    <lineage>
        <taxon>unclassified sequences</taxon>
        <taxon>metagenomes</taxon>
        <taxon>ecological metagenomes</taxon>
    </lineage>
</organism>
<evidence type="ECO:0000313" key="1">
    <source>
        <dbReference type="EMBL" id="OIQ80005.1"/>
    </source>
</evidence>
<name>A0A1J5QVT5_9ZZZZ</name>
<proteinExistence type="predicted"/>
<gene>
    <name evidence="1" type="ORF">GALL_382540</name>
</gene>
<dbReference type="AlphaFoldDB" id="A0A1J5QVT5"/>
<sequence length="132" mass="14772">MPQFTVDEDLAALVERLAKPKPFENLSFNAALRRVLQGHFESPKKVERDEELEQLLAEAMAAANVGAKKAPTPSPNDWVAMVPELKTRKGLTNWKAICDLLKIDTAGDSARRKLKNWVKSNRPLWPAVPDVD</sequence>